<keyword evidence="2" id="KW-1185">Reference proteome</keyword>
<reference evidence="2" key="1">
    <citation type="journal article" date="2017" name="Genome Biol.">
        <title>Comparative genomics reveals high biological diversity and specific adaptations in the industrially and medically important fungal genus Aspergillus.</title>
        <authorList>
            <person name="de Vries R.P."/>
            <person name="Riley R."/>
            <person name="Wiebenga A."/>
            <person name="Aguilar-Osorio G."/>
            <person name="Amillis S."/>
            <person name="Uchima C.A."/>
            <person name="Anderluh G."/>
            <person name="Asadollahi M."/>
            <person name="Askin M."/>
            <person name="Barry K."/>
            <person name="Battaglia E."/>
            <person name="Bayram O."/>
            <person name="Benocci T."/>
            <person name="Braus-Stromeyer S.A."/>
            <person name="Caldana C."/>
            <person name="Canovas D."/>
            <person name="Cerqueira G.C."/>
            <person name="Chen F."/>
            <person name="Chen W."/>
            <person name="Choi C."/>
            <person name="Clum A."/>
            <person name="Dos Santos R.A."/>
            <person name="Damasio A.R."/>
            <person name="Diallinas G."/>
            <person name="Emri T."/>
            <person name="Fekete E."/>
            <person name="Flipphi M."/>
            <person name="Freyberg S."/>
            <person name="Gallo A."/>
            <person name="Gournas C."/>
            <person name="Habgood R."/>
            <person name="Hainaut M."/>
            <person name="Harispe M.L."/>
            <person name="Henrissat B."/>
            <person name="Hilden K.S."/>
            <person name="Hope R."/>
            <person name="Hossain A."/>
            <person name="Karabika E."/>
            <person name="Karaffa L."/>
            <person name="Karanyi Z."/>
            <person name="Krasevec N."/>
            <person name="Kuo A."/>
            <person name="Kusch H."/>
            <person name="LaButti K."/>
            <person name="Lagendijk E.L."/>
            <person name="Lapidus A."/>
            <person name="Levasseur A."/>
            <person name="Lindquist E."/>
            <person name="Lipzen A."/>
            <person name="Logrieco A.F."/>
            <person name="MacCabe A."/>
            <person name="Maekelae M.R."/>
            <person name="Malavazi I."/>
            <person name="Melin P."/>
            <person name="Meyer V."/>
            <person name="Mielnichuk N."/>
            <person name="Miskei M."/>
            <person name="Molnar A.P."/>
            <person name="Mule G."/>
            <person name="Ngan C.Y."/>
            <person name="Orejas M."/>
            <person name="Orosz E."/>
            <person name="Ouedraogo J.P."/>
            <person name="Overkamp K.M."/>
            <person name="Park H.-S."/>
            <person name="Perrone G."/>
            <person name="Piumi F."/>
            <person name="Punt P.J."/>
            <person name="Ram A.F."/>
            <person name="Ramon A."/>
            <person name="Rauscher S."/>
            <person name="Record E."/>
            <person name="Riano-Pachon D.M."/>
            <person name="Robert V."/>
            <person name="Roehrig J."/>
            <person name="Ruller R."/>
            <person name="Salamov A."/>
            <person name="Salih N.S."/>
            <person name="Samson R.A."/>
            <person name="Sandor E."/>
            <person name="Sanguinetti M."/>
            <person name="Schuetze T."/>
            <person name="Sepcic K."/>
            <person name="Shelest E."/>
            <person name="Sherlock G."/>
            <person name="Sophianopoulou V."/>
            <person name="Squina F.M."/>
            <person name="Sun H."/>
            <person name="Susca A."/>
            <person name="Todd R.B."/>
            <person name="Tsang A."/>
            <person name="Unkles S.E."/>
            <person name="van de Wiele N."/>
            <person name="van Rossen-Uffink D."/>
            <person name="Oliveira J.V."/>
            <person name="Vesth T.C."/>
            <person name="Visser J."/>
            <person name="Yu J.-H."/>
            <person name="Zhou M."/>
            <person name="Andersen M.R."/>
            <person name="Archer D.B."/>
            <person name="Baker S.E."/>
            <person name="Benoit I."/>
            <person name="Brakhage A.A."/>
            <person name="Braus G.H."/>
            <person name="Fischer R."/>
            <person name="Frisvad J.C."/>
            <person name="Goldman G.H."/>
            <person name="Houbraken J."/>
            <person name="Oakley B."/>
            <person name="Pocsi I."/>
            <person name="Scazzocchio C."/>
            <person name="Seiboth B."/>
            <person name="vanKuyk P.A."/>
            <person name="Wortman J."/>
            <person name="Dyer P.S."/>
            <person name="Grigoriev I.V."/>
        </authorList>
    </citation>
    <scope>NUCLEOTIDE SEQUENCE [LARGE SCALE GENOMIC DNA]</scope>
    <source>
        <strain evidence="2">CBS 593.65</strain>
    </source>
</reference>
<evidence type="ECO:0000313" key="1">
    <source>
        <dbReference type="EMBL" id="OJJ52393.1"/>
    </source>
</evidence>
<proteinExistence type="predicted"/>
<dbReference type="AlphaFoldDB" id="A0A1L9SZD3"/>
<protein>
    <submittedName>
        <fullName evidence="1">Uncharacterized protein</fullName>
    </submittedName>
</protein>
<sequence>MSSEELNPVVATEVTHLEELQKDADFRATMASAAQSMDNAGVFNVLTGWPAVSILCNVPIMPDMTFLVPDDKVQEAIDALVATLGYHRCVCPRCPELNEDRCPDQQLAFNPVRFHTVGAVHFHTGTYRFPLTLYPMSKMLWWLRDLNHESLYLTLASECELAPWAGLYPVRVLKQRTFVESLILCRCRDYGRNPRLDLLWDILLVLLIEPRVDLVDEFMPFWLAFTDPDKVHDTDALLCELRDKLTTTDDGLPAHPAHCPGSG</sequence>
<organism evidence="1 2">
    <name type="scientific">Aspergillus sydowii CBS 593.65</name>
    <dbReference type="NCBI Taxonomy" id="1036612"/>
    <lineage>
        <taxon>Eukaryota</taxon>
        <taxon>Fungi</taxon>
        <taxon>Dikarya</taxon>
        <taxon>Ascomycota</taxon>
        <taxon>Pezizomycotina</taxon>
        <taxon>Eurotiomycetes</taxon>
        <taxon>Eurotiomycetidae</taxon>
        <taxon>Eurotiales</taxon>
        <taxon>Aspergillaceae</taxon>
        <taxon>Aspergillus</taxon>
        <taxon>Aspergillus subgen. Nidulantes</taxon>
    </lineage>
</organism>
<name>A0A1L9SZD3_9EURO</name>
<evidence type="ECO:0000313" key="2">
    <source>
        <dbReference type="Proteomes" id="UP000184356"/>
    </source>
</evidence>
<accession>A0A1L9SZD3</accession>
<dbReference type="RefSeq" id="XP_040696199.1">
    <property type="nucleotide sequence ID" value="XM_040840810.1"/>
</dbReference>
<dbReference type="Proteomes" id="UP000184356">
    <property type="component" value="Unassembled WGS sequence"/>
</dbReference>
<dbReference type="OrthoDB" id="4499271at2759"/>
<gene>
    <name evidence="1" type="ORF">ASPSYDRAFT_137895</name>
</gene>
<dbReference type="EMBL" id="KV878602">
    <property type="protein sequence ID" value="OJJ52393.1"/>
    <property type="molecule type" value="Genomic_DNA"/>
</dbReference>
<dbReference type="GeneID" id="63756883"/>
<dbReference type="VEuPathDB" id="FungiDB:ASPSYDRAFT_137895"/>